<name>A0ABX0ZHA1_9ACTN</name>
<dbReference type="SUPFAM" id="SSF52540">
    <property type="entry name" value="P-loop containing nucleoside triphosphate hydrolases"/>
    <property type="match status" value="1"/>
</dbReference>
<evidence type="ECO:0000313" key="1">
    <source>
        <dbReference type="EMBL" id="NJP43203.1"/>
    </source>
</evidence>
<dbReference type="Proteomes" id="UP000734511">
    <property type="component" value="Unassembled WGS sequence"/>
</dbReference>
<dbReference type="PANTHER" id="PTHR47691:SF3">
    <property type="entry name" value="HTH-TYPE TRANSCRIPTIONAL REGULATOR RV0890C-RELATED"/>
    <property type="match status" value="1"/>
</dbReference>
<organism evidence="1 2">
    <name type="scientific">Actinacidiphila epipremni</name>
    <dbReference type="NCBI Taxonomy" id="2053013"/>
    <lineage>
        <taxon>Bacteria</taxon>
        <taxon>Bacillati</taxon>
        <taxon>Actinomycetota</taxon>
        <taxon>Actinomycetes</taxon>
        <taxon>Kitasatosporales</taxon>
        <taxon>Streptomycetaceae</taxon>
        <taxon>Actinacidiphila</taxon>
    </lineage>
</organism>
<dbReference type="PRINTS" id="PR00364">
    <property type="entry name" value="DISEASERSIST"/>
</dbReference>
<dbReference type="InterPro" id="IPR027417">
    <property type="entry name" value="P-loop_NTPase"/>
</dbReference>
<keyword evidence="2" id="KW-1185">Reference proteome</keyword>
<sequence length="606" mass="63511">MTQNVQEHGPDPRRAADLAEFIAALDELRLWAGAPSYRSLARKVGPLLRSRQAVSQSTIGDVFQPGRKRLNLDLVVAIVRALGADEATVARWRTACVAAQAGAKNGGPTGVFRQLPRVPPLFTGRERELGEILALAAATTGPASRAYLGAFAAGCTEGGAVAVCAIEGMGGAGKTYLALQAAHRLVRAGKFADVQLYVDLRGFDPERPPAAPADVLDGLLRTLGVPVPHIPDGLGERAAMFRDRLHGKDALILLDNAAHEDQVRDLIPSSPSCLVLITSRRSLAGLDGAALLALDTFAVDDAVDLLAAVAGPARVAAEPAAAARVAALCGGLPLAVALAGARLRTRPAWRLTDLAEHLRSGGLDAVSAGGRALRPVLDLSYAGLPEPARTMFRALGLHTGDDFAPQTAAALAGTDPATAHHLLERLQDEHLVRQRSFGRYSLHGLLRAHARELAHAQPREAEAAVGRLLAFCLHSAHRARALVDPCARPLDLEPPGGDCHPMEFADRDQALRWWEQETPGLLAAARLAADRGRHTAAWQLLVVISDHLLLQGRADARLDALTAALDSARAAGDAAGETAVLDRLGVTHAGSAAVHRVALAAGPAAG</sequence>
<evidence type="ECO:0000313" key="2">
    <source>
        <dbReference type="Proteomes" id="UP000734511"/>
    </source>
</evidence>
<comment type="caution">
    <text evidence="1">The sequence shown here is derived from an EMBL/GenBank/DDBJ whole genome shotgun (WGS) entry which is preliminary data.</text>
</comment>
<accession>A0ABX0ZHA1</accession>
<dbReference type="EMBL" id="JAATEJ010000004">
    <property type="protein sequence ID" value="NJP43203.1"/>
    <property type="molecule type" value="Genomic_DNA"/>
</dbReference>
<reference evidence="1 2" key="1">
    <citation type="submission" date="2020-03" db="EMBL/GenBank/DDBJ databases">
        <title>WGS of actinomycetes isolated from Thailand.</title>
        <authorList>
            <person name="Thawai C."/>
        </authorList>
    </citation>
    <scope>NUCLEOTIDE SEQUENCE [LARGE SCALE GENOMIC DNA]</scope>
    <source>
        <strain evidence="1 2">PRB2-1</strain>
    </source>
</reference>
<gene>
    <name evidence="1" type="ORF">HCN08_07265</name>
</gene>
<dbReference type="Gene3D" id="3.40.50.300">
    <property type="entry name" value="P-loop containing nucleotide triphosphate hydrolases"/>
    <property type="match status" value="1"/>
</dbReference>
<protein>
    <recommendedName>
        <fullName evidence="3">NB-ARC domain-containing protein</fullName>
    </recommendedName>
</protein>
<proteinExistence type="predicted"/>
<dbReference type="PANTHER" id="PTHR47691">
    <property type="entry name" value="REGULATOR-RELATED"/>
    <property type="match status" value="1"/>
</dbReference>
<dbReference type="RefSeq" id="WP_167982088.1">
    <property type="nucleotide sequence ID" value="NZ_JAATEJ010000004.1"/>
</dbReference>
<evidence type="ECO:0008006" key="3">
    <source>
        <dbReference type="Google" id="ProtNLM"/>
    </source>
</evidence>